<name>A0A1B7L9B6_9ENTR</name>
<keyword evidence="5" id="KW-0949">S-adenosyl-L-methionine</keyword>
<dbReference type="Proteomes" id="UP000078225">
    <property type="component" value="Unassembled WGS sequence"/>
</dbReference>
<dbReference type="InterPro" id="IPR029063">
    <property type="entry name" value="SAM-dependent_MTases_sf"/>
</dbReference>
<dbReference type="InterPro" id="IPR014008">
    <property type="entry name" value="Cbl_synth_MTase_CbiT"/>
</dbReference>
<keyword evidence="2" id="KW-0169">Cobalamin biosynthesis</keyword>
<dbReference type="PANTHER" id="PTHR43182:SF1">
    <property type="entry name" value="COBALT-PRECORRIN-7 C(5)-METHYLTRANSFERASE"/>
    <property type="match status" value="1"/>
</dbReference>
<gene>
    <name evidence="7" type="ORF">A9B99_03665</name>
</gene>
<evidence type="ECO:0000259" key="6">
    <source>
        <dbReference type="Pfam" id="PF05175"/>
    </source>
</evidence>
<keyword evidence="4 7" id="KW-0808">Transferase</keyword>
<proteinExistence type="predicted"/>
<evidence type="ECO:0000313" key="7">
    <source>
        <dbReference type="EMBL" id="OAT78811.1"/>
    </source>
</evidence>
<evidence type="ECO:0000256" key="4">
    <source>
        <dbReference type="ARBA" id="ARBA00022679"/>
    </source>
</evidence>
<dbReference type="GO" id="GO:0032259">
    <property type="term" value="P:methylation"/>
    <property type="evidence" value="ECO:0007669"/>
    <property type="project" value="UniProtKB-KW"/>
</dbReference>
<organism evidence="7 8">
    <name type="scientific">Mangrovibacter phragmitis</name>
    <dbReference type="NCBI Taxonomy" id="1691903"/>
    <lineage>
        <taxon>Bacteria</taxon>
        <taxon>Pseudomonadati</taxon>
        <taxon>Pseudomonadota</taxon>
        <taxon>Gammaproteobacteria</taxon>
        <taxon>Enterobacterales</taxon>
        <taxon>Enterobacteriaceae</taxon>
        <taxon>Mangrovibacter</taxon>
    </lineage>
</organism>
<protein>
    <submittedName>
        <fullName evidence="7">Precorrin-6Y C5,15-methyltransferase (Decarboxylating) subunit CbiT</fullName>
    </submittedName>
</protein>
<dbReference type="InterPro" id="IPR050714">
    <property type="entry name" value="Cobalamin_biosynth_MTase"/>
</dbReference>
<dbReference type="NCBIfam" id="NF006138">
    <property type="entry name" value="PRK08287.1"/>
    <property type="match status" value="1"/>
</dbReference>
<evidence type="ECO:0000256" key="2">
    <source>
        <dbReference type="ARBA" id="ARBA00022573"/>
    </source>
</evidence>
<evidence type="ECO:0000313" key="8">
    <source>
        <dbReference type="Proteomes" id="UP000078225"/>
    </source>
</evidence>
<dbReference type="OrthoDB" id="9787825at2"/>
<dbReference type="Gene3D" id="3.40.50.150">
    <property type="entry name" value="Vaccinia Virus protein VP39"/>
    <property type="match status" value="1"/>
</dbReference>
<dbReference type="Pfam" id="PF05175">
    <property type="entry name" value="MTS"/>
    <property type="match status" value="1"/>
</dbReference>
<dbReference type="CDD" id="cd02440">
    <property type="entry name" value="AdoMet_MTases"/>
    <property type="match status" value="1"/>
</dbReference>
<dbReference type="UniPathway" id="UPA00148"/>
<feature type="domain" description="Methyltransferase small" evidence="6">
    <location>
        <begin position="21"/>
        <end position="129"/>
    </location>
</feature>
<reference evidence="8" key="1">
    <citation type="submission" date="2016-05" db="EMBL/GenBank/DDBJ databases">
        <authorList>
            <person name="Behera P."/>
            <person name="Vaishampayan P."/>
            <person name="Singh N."/>
            <person name="Raina V."/>
            <person name="Suar M."/>
            <person name="Pattnaik A."/>
            <person name="Rastogi G."/>
        </authorList>
    </citation>
    <scope>NUCLEOTIDE SEQUENCE [LARGE SCALE GENOMIC DNA]</scope>
    <source>
        <strain evidence="8">MP23</strain>
    </source>
</reference>
<dbReference type="PANTHER" id="PTHR43182">
    <property type="entry name" value="COBALT-PRECORRIN-6B C(15)-METHYLTRANSFERASE (DECARBOXYLATING)"/>
    <property type="match status" value="1"/>
</dbReference>
<comment type="pathway">
    <text evidence="1">Cofactor biosynthesis; adenosylcobalamin biosynthesis.</text>
</comment>
<dbReference type="AlphaFoldDB" id="A0A1B7L9B6"/>
<comment type="caution">
    <text evidence="7">The sequence shown here is derived from an EMBL/GenBank/DDBJ whole genome shotgun (WGS) entry which is preliminary data.</text>
</comment>
<evidence type="ECO:0000256" key="3">
    <source>
        <dbReference type="ARBA" id="ARBA00022603"/>
    </source>
</evidence>
<evidence type="ECO:0000256" key="1">
    <source>
        <dbReference type="ARBA" id="ARBA00004953"/>
    </source>
</evidence>
<dbReference type="SUPFAM" id="SSF53335">
    <property type="entry name" value="S-adenosyl-L-methionine-dependent methyltransferases"/>
    <property type="match status" value="1"/>
</dbReference>
<sequence>MNDAHFLRGERVPMTKEPVRALVLSRLQLHSAETFMDVGAGTGSVSLEAAVTWPGLQVIAIERDAAALALLHTNRSHFGCENVQVIAAQAPVNCDLQVDAIFIGGSGGQLSALLHWSLEHLVPGGRLVMTFILHENLMQALTLLGSLPVCALECVQLQASSMVALGEGHYFKPNNPTFVISCLKEGNHG</sequence>
<keyword evidence="8" id="KW-1185">Reference proteome</keyword>
<dbReference type="GO" id="GO:0008276">
    <property type="term" value="F:protein methyltransferase activity"/>
    <property type="evidence" value="ECO:0007669"/>
    <property type="project" value="InterPro"/>
</dbReference>
<evidence type="ECO:0000256" key="5">
    <source>
        <dbReference type="ARBA" id="ARBA00022691"/>
    </source>
</evidence>
<dbReference type="STRING" id="1691903.A9B99_03665"/>
<dbReference type="GO" id="GO:0009236">
    <property type="term" value="P:cobalamin biosynthetic process"/>
    <property type="evidence" value="ECO:0007669"/>
    <property type="project" value="UniProtKB-UniPathway"/>
</dbReference>
<keyword evidence="3 7" id="KW-0489">Methyltransferase</keyword>
<dbReference type="NCBIfam" id="TIGR02469">
    <property type="entry name" value="CbiT"/>
    <property type="match status" value="1"/>
</dbReference>
<accession>A0A1B7L9B6</accession>
<dbReference type="InterPro" id="IPR007848">
    <property type="entry name" value="Small_mtfrase_dom"/>
</dbReference>
<dbReference type="EMBL" id="LYRP01000001">
    <property type="protein sequence ID" value="OAT78811.1"/>
    <property type="molecule type" value="Genomic_DNA"/>
</dbReference>
<dbReference type="RefSeq" id="WP_064594711.1">
    <property type="nucleotide sequence ID" value="NZ_JBDJAE010000009.1"/>
</dbReference>